<dbReference type="EMBL" id="LGRX02026044">
    <property type="protein sequence ID" value="KAK3251419.1"/>
    <property type="molecule type" value="Genomic_DNA"/>
</dbReference>
<dbReference type="Proteomes" id="UP001190700">
    <property type="component" value="Unassembled WGS sequence"/>
</dbReference>
<proteinExistence type="predicted"/>
<name>A0AAE0CBT2_9CHLO</name>
<evidence type="ECO:0000313" key="2">
    <source>
        <dbReference type="Proteomes" id="UP001190700"/>
    </source>
</evidence>
<reference evidence="1 2" key="1">
    <citation type="journal article" date="2015" name="Genome Biol. Evol.">
        <title>Comparative Genomics of a Bacterivorous Green Alga Reveals Evolutionary Causalities and Consequences of Phago-Mixotrophic Mode of Nutrition.</title>
        <authorList>
            <person name="Burns J.A."/>
            <person name="Paasch A."/>
            <person name="Narechania A."/>
            <person name="Kim E."/>
        </authorList>
    </citation>
    <scope>NUCLEOTIDE SEQUENCE [LARGE SCALE GENOMIC DNA]</scope>
    <source>
        <strain evidence="1 2">PLY_AMNH</strain>
    </source>
</reference>
<evidence type="ECO:0000313" key="1">
    <source>
        <dbReference type="EMBL" id="KAK3251419.1"/>
    </source>
</evidence>
<dbReference type="AlphaFoldDB" id="A0AAE0CBT2"/>
<keyword evidence="2" id="KW-1185">Reference proteome</keyword>
<comment type="caution">
    <text evidence="1">The sequence shown here is derived from an EMBL/GenBank/DDBJ whole genome shotgun (WGS) entry which is preliminary data.</text>
</comment>
<protein>
    <submittedName>
        <fullName evidence="1">Uncharacterized protein</fullName>
    </submittedName>
</protein>
<sequence length="245" mass="25799">MDTGLGQISRRSANLFPLEISGAFFPRPYEKFILVRCQRRGDRGREPGTRSSAASSVSASALLELSGHQLHSASCGRAGAGGAIGGLPRVLVEADASLQEQQVGCLRADILPAQALSVFLSSTGVAVYVEVCLFGGVDRSKKYRRAVFFPWLLRTSQVPGHGLPRGPEGKAVAWYTGMGTRLVMGTSSVGAPVAGYPPDVGRAVAVRGTFAAKAVGAPFALHAPIERSTTVVQSGYLMQMQFGPH</sequence>
<accession>A0AAE0CBT2</accession>
<gene>
    <name evidence="1" type="ORF">CYMTET_39243</name>
</gene>
<organism evidence="1 2">
    <name type="scientific">Cymbomonas tetramitiformis</name>
    <dbReference type="NCBI Taxonomy" id="36881"/>
    <lineage>
        <taxon>Eukaryota</taxon>
        <taxon>Viridiplantae</taxon>
        <taxon>Chlorophyta</taxon>
        <taxon>Pyramimonadophyceae</taxon>
        <taxon>Pyramimonadales</taxon>
        <taxon>Pyramimonadaceae</taxon>
        <taxon>Cymbomonas</taxon>
    </lineage>
</organism>